<protein>
    <submittedName>
        <fullName evidence="2">Uncharacterized protein</fullName>
    </submittedName>
</protein>
<evidence type="ECO:0000256" key="1">
    <source>
        <dbReference type="SAM" id="MobiDB-lite"/>
    </source>
</evidence>
<gene>
    <name evidence="2" type="ORF">HUG12_14230</name>
</gene>
<sequence>MPDLPTFSEAKEAIEDVQEHGRTLLPWLPDPPTCECGALMYASETFAPKQAMYVNSWECRNGACDAPDRYRDDPGVPDPEPPSRGATQLCEVFNSK</sequence>
<accession>A0A7D5QEE9</accession>
<evidence type="ECO:0000313" key="2">
    <source>
        <dbReference type="EMBL" id="QLG62821.1"/>
    </source>
</evidence>
<keyword evidence="3" id="KW-1185">Reference proteome</keyword>
<proteinExistence type="predicted"/>
<feature type="region of interest" description="Disordered" evidence="1">
    <location>
        <begin position="70"/>
        <end position="96"/>
    </location>
</feature>
<dbReference type="Proteomes" id="UP000509626">
    <property type="component" value="Chromosome"/>
</dbReference>
<name>A0A7D5QEE9_9EURY</name>
<dbReference type="RefSeq" id="WP_179269406.1">
    <property type="nucleotide sequence ID" value="NZ_CP058579.1"/>
</dbReference>
<dbReference type="AlphaFoldDB" id="A0A7D5QEE9"/>
<dbReference type="GeneID" id="56038639"/>
<dbReference type="EMBL" id="CP058579">
    <property type="protein sequence ID" value="QLG62821.1"/>
    <property type="molecule type" value="Genomic_DNA"/>
</dbReference>
<reference evidence="2 3" key="1">
    <citation type="submission" date="2020-06" db="EMBL/GenBank/DDBJ databases">
        <title>NJ-3-1, isolated from saline soil.</title>
        <authorList>
            <person name="Cui H.L."/>
            <person name="Shi X."/>
        </authorList>
    </citation>
    <scope>NUCLEOTIDE SEQUENCE [LARGE SCALE GENOMIC DNA]</scope>
    <source>
        <strain evidence="2 3">NJ-3-1</strain>
    </source>
</reference>
<organism evidence="2 3">
    <name type="scientific">Halorarum salinum</name>
    <dbReference type="NCBI Taxonomy" id="2743089"/>
    <lineage>
        <taxon>Archaea</taxon>
        <taxon>Methanobacteriati</taxon>
        <taxon>Methanobacteriota</taxon>
        <taxon>Stenosarchaea group</taxon>
        <taxon>Halobacteria</taxon>
        <taxon>Halobacteriales</taxon>
        <taxon>Haloferacaceae</taxon>
        <taxon>Halorarum</taxon>
    </lineage>
</organism>
<evidence type="ECO:0000313" key="3">
    <source>
        <dbReference type="Proteomes" id="UP000509626"/>
    </source>
</evidence>
<dbReference type="KEGG" id="halu:HUG12_14230"/>